<comment type="caution">
    <text evidence="2">The sequence shown here is derived from an EMBL/GenBank/DDBJ whole genome shotgun (WGS) entry which is preliminary data.</text>
</comment>
<reference evidence="3" key="1">
    <citation type="submission" date="2017-09" db="EMBL/GenBank/DDBJ databases">
        <title>Depth-based differentiation of microbial function through sediment-hosted aquifers and enrichment of novel symbionts in the deep terrestrial subsurface.</title>
        <authorList>
            <person name="Probst A.J."/>
            <person name="Ladd B."/>
            <person name="Jarett J.K."/>
            <person name="Geller-Mcgrath D.E."/>
            <person name="Sieber C.M.K."/>
            <person name="Emerson J.B."/>
            <person name="Anantharaman K."/>
            <person name="Thomas B.C."/>
            <person name="Malmstrom R."/>
            <person name="Stieglmeier M."/>
            <person name="Klingl A."/>
            <person name="Woyke T."/>
            <person name="Ryan C.M."/>
            <person name="Banfield J.F."/>
        </authorList>
    </citation>
    <scope>NUCLEOTIDE SEQUENCE [LARGE SCALE GENOMIC DNA]</scope>
</reference>
<accession>A0A2M6YSB8</accession>
<proteinExistence type="predicted"/>
<evidence type="ECO:0000313" key="2">
    <source>
        <dbReference type="EMBL" id="PIU36411.1"/>
    </source>
</evidence>
<protein>
    <submittedName>
        <fullName evidence="2">Uncharacterized protein</fullName>
    </submittedName>
</protein>
<feature type="region of interest" description="Disordered" evidence="1">
    <location>
        <begin position="1"/>
        <end position="21"/>
    </location>
</feature>
<dbReference type="AlphaFoldDB" id="A0A2M6YSB8"/>
<feature type="region of interest" description="Disordered" evidence="1">
    <location>
        <begin position="60"/>
        <end position="101"/>
    </location>
</feature>
<evidence type="ECO:0000256" key="1">
    <source>
        <dbReference type="SAM" id="MobiDB-lite"/>
    </source>
</evidence>
<feature type="compositionally biased region" description="Basic and acidic residues" evidence="1">
    <location>
        <begin position="75"/>
        <end position="85"/>
    </location>
</feature>
<feature type="compositionally biased region" description="Polar residues" evidence="1">
    <location>
        <begin position="91"/>
        <end position="101"/>
    </location>
</feature>
<gene>
    <name evidence="2" type="ORF">COT02_06190</name>
</gene>
<dbReference type="EMBL" id="PEWY01000176">
    <property type="protein sequence ID" value="PIU36411.1"/>
    <property type="molecule type" value="Genomic_DNA"/>
</dbReference>
<sequence>MRAKKSRAQKITKARRVGAPRSIASRAERGDCALPKLKAKEGLTRFFEIRSNLFKNVHQKGNRVGSGGSAGCARRASENHSRFKETAGQAVGSNLTPLFWG</sequence>
<organism evidence="2 3">
    <name type="scientific">Candidatus Roizmanbacteria bacterium CG07_land_8_20_14_0_80_34_15</name>
    <dbReference type="NCBI Taxonomy" id="1974849"/>
    <lineage>
        <taxon>Bacteria</taxon>
        <taxon>Candidatus Roizmaniibacteriota</taxon>
    </lineage>
</organism>
<evidence type="ECO:0000313" key="3">
    <source>
        <dbReference type="Proteomes" id="UP000230184"/>
    </source>
</evidence>
<name>A0A2M6YSB8_9BACT</name>
<dbReference type="Proteomes" id="UP000230184">
    <property type="component" value="Unassembled WGS sequence"/>
</dbReference>
<feature type="compositionally biased region" description="Basic residues" evidence="1">
    <location>
        <begin position="1"/>
        <end position="18"/>
    </location>
</feature>